<evidence type="ECO:0000256" key="1">
    <source>
        <dbReference type="SAM" id="MobiDB-lite"/>
    </source>
</evidence>
<accession>A0A6G1IJN4</accession>
<gene>
    <name evidence="2" type="ORF">K458DRAFT_394995</name>
</gene>
<dbReference type="Proteomes" id="UP000799291">
    <property type="component" value="Unassembled WGS sequence"/>
</dbReference>
<name>A0A6G1IJN4_9PLEO</name>
<organism evidence="2 3">
    <name type="scientific">Lentithecium fluviatile CBS 122367</name>
    <dbReference type="NCBI Taxonomy" id="1168545"/>
    <lineage>
        <taxon>Eukaryota</taxon>
        <taxon>Fungi</taxon>
        <taxon>Dikarya</taxon>
        <taxon>Ascomycota</taxon>
        <taxon>Pezizomycotina</taxon>
        <taxon>Dothideomycetes</taxon>
        <taxon>Pleosporomycetidae</taxon>
        <taxon>Pleosporales</taxon>
        <taxon>Massarineae</taxon>
        <taxon>Lentitheciaceae</taxon>
        <taxon>Lentithecium</taxon>
    </lineage>
</organism>
<proteinExistence type="predicted"/>
<protein>
    <submittedName>
        <fullName evidence="2">Uncharacterized protein</fullName>
    </submittedName>
</protein>
<keyword evidence="3" id="KW-1185">Reference proteome</keyword>
<dbReference type="EMBL" id="MU005612">
    <property type="protein sequence ID" value="KAF2678454.1"/>
    <property type="molecule type" value="Genomic_DNA"/>
</dbReference>
<evidence type="ECO:0000313" key="2">
    <source>
        <dbReference type="EMBL" id="KAF2678454.1"/>
    </source>
</evidence>
<evidence type="ECO:0000313" key="3">
    <source>
        <dbReference type="Proteomes" id="UP000799291"/>
    </source>
</evidence>
<feature type="region of interest" description="Disordered" evidence="1">
    <location>
        <begin position="176"/>
        <end position="197"/>
    </location>
</feature>
<dbReference type="AlphaFoldDB" id="A0A6G1IJN4"/>
<sequence length="212" mass="24164">MSKPYYYGKDDDLACRHPSKRQLGDEVLINVDVIQLLTAPPVIRDTRTPPPPDATAPSAACNATHTTIAVEPHTPESEPQAAPDETFAEHAYEEDTSPGADKDFAANPQERIRFLLEKVEYWQQCYAKVAEEKMLERNTEMAEEIAEMQHASVLNFQFNIDKTNSAKEKDKIIEELKEERESEGPKDEELEEVKKERDNMKKWVENMKKASG</sequence>
<reference evidence="2" key="1">
    <citation type="journal article" date="2020" name="Stud. Mycol.">
        <title>101 Dothideomycetes genomes: a test case for predicting lifestyles and emergence of pathogens.</title>
        <authorList>
            <person name="Haridas S."/>
            <person name="Albert R."/>
            <person name="Binder M."/>
            <person name="Bloem J."/>
            <person name="Labutti K."/>
            <person name="Salamov A."/>
            <person name="Andreopoulos B."/>
            <person name="Baker S."/>
            <person name="Barry K."/>
            <person name="Bills G."/>
            <person name="Bluhm B."/>
            <person name="Cannon C."/>
            <person name="Castanera R."/>
            <person name="Culley D."/>
            <person name="Daum C."/>
            <person name="Ezra D."/>
            <person name="Gonzalez J."/>
            <person name="Henrissat B."/>
            <person name="Kuo A."/>
            <person name="Liang C."/>
            <person name="Lipzen A."/>
            <person name="Lutzoni F."/>
            <person name="Magnuson J."/>
            <person name="Mondo S."/>
            <person name="Nolan M."/>
            <person name="Ohm R."/>
            <person name="Pangilinan J."/>
            <person name="Park H.-J."/>
            <person name="Ramirez L."/>
            <person name="Alfaro M."/>
            <person name="Sun H."/>
            <person name="Tritt A."/>
            <person name="Yoshinaga Y."/>
            <person name="Zwiers L.-H."/>
            <person name="Turgeon B."/>
            <person name="Goodwin S."/>
            <person name="Spatafora J."/>
            <person name="Crous P."/>
            <person name="Grigoriev I."/>
        </authorList>
    </citation>
    <scope>NUCLEOTIDE SEQUENCE</scope>
    <source>
        <strain evidence="2">CBS 122367</strain>
    </source>
</reference>